<dbReference type="InterPro" id="IPR002890">
    <property type="entry name" value="MG2"/>
</dbReference>
<dbReference type="Gene3D" id="2.60.40.690">
    <property type="entry name" value="Alpha-macroglobulin, receptor-binding domain"/>
    <property type="match status" value="1"/>
</dbReference>
<dbReference type="InterPro" id="IPR011625">
    <property type="entry name" value="A2M_N_BRD"/>
</dbReference>
<dbReference type="Gene3D" id="1.50.10.20">
    <property type="match status" value="2"/>
</dbReference>
<dbReference type="Gene3D" id="2.60.40.1930">
    <property type="match status" value="2"/>
</dbReference>
<evidence type="ECO:0000256" key="4">
    <source>
        <dbReference type="ARBA" id="ARBA00022690"/>
    </source>
</evidence>
<dbReference type="InterPro" id="IPR014756">
    <property type="entry name" value="Ig_E-set"/>
</dbReference>
<reference evidence="13" key="1">
    <citation type="submission" date="2023-04" db="EMBL/GenBank/DDBJ databases">
        <title>Chromosome-level genome of Chaenocephalus aceratus.</title>
        <authorList>
            <person name="Park H."/>
        </authorList>
    </citation>
    <scope>NUCLEOTIDE SEQUENCE</scope>
    <source>
        <strain evidence="13">DE</strain>
        <tissue evidence="13">Muscle</tissue>
    </source>
</reference>
<dbReference type="Pfam" id="PF17789">
    <property type="entry name" value="MG4"/>
    <property type="match status" value="1"/>
</dbReference>
<gene>
    <name evidence="13" type="ORF">KUDE01_000795</name>
</gene>
<comment type="caution">
    <text evidence="13">The sequence shown here is derived from an EMBL/GenBank/DDBJ whole genome shotgun (WGS) entry which is preliminary data.</text>
</comment>
<dbReference type="SUPFAM" id="SSF48239">
    <property type="entry name" value="Terpenoid cyclases/Protein prenyltransferases"/>
    <property type="match status" value="1"/>
</dbReference>
<organism evidence="13 14">
    <name type="scientific">Dissostichus eleginoides</name>
    <name type="common">Patagonian toothfish</name>
    <name type="synonym">Dissostichus amissus</name>
    <dbReference type="NCBI Taxonomy" id="100907"/>
    <lineage>
        <taxon>Eukaryota</taxon>
        <taxon>Metazoa</taxon>
        <taxon>Chordata</taxon>
        <taxon>Craniata</taxon>
        <taxon>Vertebrata</taxon>
        <taxon>Euteleostomi</taxon>
        <taxon>Actinopterygii</taxon>
        <taxon>Neopterygii</taxon>
        <taxon>Teleostei</taxon>
        <taxon>Neoteleostei</taxon>
        <taxon>Acanthomorphata</taxon>
        <taxon>Eupercaria</taxon>
        <taxon>Perciformes</taxon>
        <taxon>Notothenioidei</taxon>
        <taxon>Nototheniidae</taxon>
        <taxon>Dissostichus</taxon>
    </lineage>
</organism>
<dbReference type="PANTHER" id="PTHR11412:SF150">
    <property type="entry name" value="ALPHA-2-MACROGLOBULIN-RELATED"/>
    <property type="match status" value="1"/>
</dbReference>
<dbReference type="InterPro" id="IPR019742">
    <property type="entry name" value="MacrogloblnA2_CS"/>
</dbReference>
<evidence type="ECO:0000256" key="1">
    <source>
        <dbReference type="ARBA" id="ARBA00004613"/>
    </source>
</evidence>
<dbReference type="Pfam" id="PF17791">
    <property type="entry name" value="MG3"/>
    <property type="match status" value="1"/>
</dbReference>
<proteinExistence type="inferred from homology"/>
<dbReference type="Gene3D" id="2.20.130.20">
    <property type="match status" value="1"/>
</dbReference>
<comment type="subcellular location">
    <subcellularLocation>
        <location evidence="1">Secreted</location>
    </subcellularLocation>
</comment>
<dbReference type="InterPro" id="IPR041555">
    <property type="entry name" value="MG3"/>
</dbReference>
<dbReference type="InterPro" id="IPR040839">
    <property type="entry name" value="MG4"/>
</dbReference>
<keyword evidence="7" id="KW-1015">Disulfide bond</keyword>
<evidence type="ECO:0000256" key="6">
    <source>
        <dbReference type="ARBA" id="ARBA00022900"/>
    </source>
</evidence>
<dbReference type="SUPFAM" id="SSF49410">
    <property type="entry name" value="Alpha-macroglobulin receptor domain"/>
    <property type="match status" value="1"/>
</dbReference>
<protein>
    <submittedName>
        <fullName evidence="13">Pregnancy zone protein</fullName>
    </submittedName>
</protein>
<evidence type="ECO:0000259" key="10">
    <source>
        <dbReference type="SMART" id="SM01359"/>
    </source>
</evidence>
<dbReference type="Pfam" id="PF00207">
    <property type="entry name" value="A2M"/>
    <property type="match status" value="1"/>
</dbReference>
<dbReference type="Gene3D" id="6.20.50.160">
    <property type="match status" value="1"/>
</dbReference>
<dbReference type="GO" id="GO:0005615">
    <property type="term" value="C:extracellular space"/>
    <property type="evidence" value="ECO:0007669"/>
    <property type="project" value="InterPro"/>
</dbReference>
<feature type="domain" description="Alpha-macroglobulin receptor-binding" evidence="12">
    <location>
        <begin position="1293"/>
        <end position="1381"/>
    </location>
</feature>
<comment type="similarity">
    <text evidence="2">Belongs to the protease inhibitor I39 (alpha-2-macroglobulin) family.</text>
</comment>
<evidence type="ECO:0000256" key="3">
    <source>
        <dbReference type="ARBA" id="ARBA00022525"/>
    </source>
</evidence>
<dbReference type="InterPro" id="IPR047565">
    <property type="entry name" value="Alpha-macroglob_thiol-ester_cl"/>
</dbReference>
<evidence type="ECO:0000256" key="2">
    <source>
        <dbReference type="ARBA" id="ARBA00010952"/>
    </source>
</evidence>
<dbReference type="SMART" id="SM01360">
    <property type="entry name" value="A2M"/>
    <property type="match status" value="1"/>
</dbReference>
<dbReference type="InterPro" id="IPR013783">
    <property type="entry name" value="Ig-like_fold"/>
</dbReference>
<keyword evidence="8" id="KW-0325">Glycoprotein</keyword>
<name>A0AAD9CFB4_DISEL</name>
<evidence type="ECO:0000256" key="9">
    <source>
        <dbReference type="SAM" id="SignalP"/>
    </source>
</evidence>
<evidence type="ECO:0000256" key="8">
    <source>
        <dbReference type="ARBA" id="ARBA00023180"/>
    </source>
</evidence>
<dbReference type="Gene3D" id="2.60.40.10">
    <property type="entry name" value="Immunoglobulins"/>
    <property type="match status" value="2"/>
</dbReference>
<dbReference type="SMART" id="SM01361">
    <property type="entry name" value="A2M_recep"/>
    <property type="match status" value="1"/>
</dbReference>
<evidence type="ECO:0000256" key="7">
    <source>
        <dbReference type="ARBA" id="ARBA00023157"/>
    </source>
</evidence>
<keyword evidence="6" id="KW-0722">Serine protease inhibitor</keyword>
<accession>A0AAD9CFB4</accession>
<dbReference type="GO" id="GO:0004867">
    <property type="term" value="F:serine-type endopeptidase inhibitor activity"/>
    <property type="evidence" value="ECO:0007669"/>
    <property type="project" value="UniProtKB-KW"/>
</dbReference>
<dbReference type="SUPFAM" id="SSF81296">
    <property type="entry name" value="E set domains"/>
    <property type="match status" value="1"/>
</dbReference>
<keyword evidence="5 9" id="KW-0732">Signal</keyword>
<keyword evidence="3" id="KW-0964">Secreted</keyword>
<feature type="domain" description="Alpha-2-macroglobulin" evidence="11">
    <location>
        <begin position="739"/>
        <end position="828"/>
    </location>
</feature>
<dbReference type="Pfam" id="PF07703">
    <property type="entry name" value="A2M_BRD"/>
    <property type="match status" value="1"/>
</dbReference>
<dbReference type="InterPro" id="IPR008930">
    <property type="entry name" value="Terpenoid_cyclase/PrenylTrfase"/>
</dbReference>
<feature type="domain" description="Alpha-2-macroglobulin bait region" evidence="10">
    <location>
        <begin position="462"/>
        <end position="608"/>
    </location>
</feature>
<feature type="chain" id="PRO_5041915999" evidence="9">
    <location>
        <begin position="28"/>
        <end position="1387"/>
    </location>
</feature>
<dbReference type="InterPro" id="IPR009048">
    <property type="entry name" value="A-macroglobulin_rcpt-bd"/>
</dbReference>
<dbReference type="Pfam" id="PF01835">
    <property type="entry name" value="MG2"/>
    <property type="match status" value="1"/>
</dbReference>
<evidence type="ECO:0000313" key="13">
    <source>
        <dbReference type="EMBL" id="KAK1900008.1"/>
    </source>
</evidence>
<feature type="signal peptide" evidence="9">
    <location>
        <begin position="1"/>
        <end position="27"/>
    </location>
</feature>
<dbReference type="GO" id="GO:0007399">
    <property type="term" value="P:nervous system development"/>
    <property type="evidence" value="ECO:0007669"/>
    <property type="project" value="UniProtKB-ARBA"/>
</dbReference>
<dbReference type="InterPro" id="IPR001599">
    <property type="entry name" value="Macroglobln_a2"/>
</dbReference>
<keyword evidence="4" id="KW-0646">Protease inhibitor</keyword>
<evidence type="ECO:0000259" key="12">
    <source>
        <dbReference type="SMART" id="SM01361"/>
    </source>
</evidence>
<dbReference type="Pfam" id="PF07678">
    <property type="entry name" value="TED_complement"/>
    <property type="match status" value="2"/>
</dbReference>
<dbReference type="InterPro" id="IPR050473">
    <property type="entry name" value="A2M/Complement_sys"/>
</dbReference>
<dbReference type="Proteomes" id="UP001228049">
    <property type="component" value="Unassembled WGS sequence"/>
</dbReference>
<dbReference type="SMART" id="SM01359">
    <property type="entry name" value="A2M_N_2"/>
    <property type="match status" value="1"/>
</dbReference>
<sequence length="1387" mass="154134">MGRLGIQMWGRTLCVFLSWMCVGPAVAGPQYMVAIPAVLEAGAETKFCASLLQPNETLVMTVTLMSEETNTTLIQQTSSEEFHICTQFTTPSVEDEVVQKFQVEVRGDTFYSKDVRKVMIRSYQPMTFIQTDKPIYLPGQTVKFRVISLDTKMRPANQMYNIIEIEDANRNRIGQWLNETSDSILQLSYALNSEAREGSYKVSVSTGSNKVYHSFKVEKYVLPKFDVKITASDEVSIDQEEIKAEVCATYTYGQPVPGSVNVEMCRPFKHFIIFTLDNPEGIYAPCYKETKQTDKKGCATFIFTMSTFTKVAQKVLLDKLKLTAEMEEEGISHKQEKRMDISYVVGMLSFTDTPKIYDQGSVVEGKVKAVYYNNTPIADLPVYLFMGERRSAHWIQNLTTDSNGVAPFSFSTVNVNGNIRFQLSLTPTLVYHHHRTPYYEAGHHTVSMAQVSSPDTKTVSFLEVKKKDKPLPCEKEEEIFIQYTVVGEAQGSVDMMYLVLSRGAIVMQGVKRVEVQDKSVNEGQVSFKLTVSPDMAPDIQVIIYAILPSETVIAKSADFSIEKCFSHKVSLEFSPSSAVPGEQTTLQVKALPDSLCGVSAVDQSVLIKEPGKTLEADKIFNLLPVKKASHVPHNVEDRVECLLVRPRRYALPYPERNQRDDAHTVFQNVGMKMATNLVIRVPSCLKYRGREYHQGHGMHGRLRYKSAPEVMFSRMASPSANQHSFDSPIETVRTFFPETWIWELIEVGKSGTKDVSVTVPDTITTWETEAFCLSSQGFGLAPRKEITVFQPFFLELSLPYSIIRGEHFELKATVFNYLTSCIMVTVVPEPSLDYTLTPLSGDQYTSCLCGGERKTLSWTMAPSALGVVNVSVTAEAVASQASCDNEIVSVPERGRIDVVKRSLIVKAEGTEMSKTYNWLLCPEGEALTEEIEIQLPENVIVGSARASLSVLGDILGRALNNLDGLLQMPYGCGEQNMALLAPNIYILQYLKNTQQLTQAIKDKASNFLTSGYQRQLNYKHIDGAYSTFGKGTGNTWLTAFVGGVSDEVTLSAYITAAFLEMNASVDDPVVNKSLSCLKESISDLSNTYTTALMAYVFTLAGDMETRAHLLNHLDTVAIQQASEKSASLSVEISSYVLLAKLSASPTTEDLGYAAGIVRWLAGQQNYYGGFSSTQDTVVALQALAFYSALVFSPGGSSSTTVQSSSDTLTFDVNQNNKLLYQEKLLQDVTGKFSLEVKGTACAAMQISQHYNIPTPTEATTLSVNVRTDIDCASKNTKLTLNLQSRFSGKENSTNMVILDIKALSGFVPDQESLKRLKGALLVDRVEQKEDHVLVYIRELPKDIPINHSLDLRLEIPVQNMKPAVVKIYDYYQPSKSLRTPNRDYSPH</sequence>
<evidence type="ECO:0000259" key="11">
    <source>
        <dbReference type="SMART" id="SM01360"/>
    </source>
</evidence>
<dbReference type="Gene3D" id="2.60.40.1940">
    <property type="match status" value="1"/>
</dbReference>
<evidence type="ECO:0000256" key="5">
    <source>
        <dbReference type="ARBA" id="ARBA00022729"/>
    </source>
</evidence>
<dbReference type="FunFam" id="2.60.40.1930:FF:000001">
    <property type="entry name" value="CD109 isoform 3"/>
    <property type="match status" value="1"/>
</dbReference>
<dbReference type="InterPro" id="IPR011626">
    <property type="entry name" value="Alpha-macroglobulin_TED"/>
</dbReference>
<dbReference type="PANTHER" id="PTHR11412">
    <property type="entry name" value="MACROGLOBULIN / COMPLEMENT"/>
    <property type="match status" value="1"/>
</dbReference>
<dbReference type="InterPro" id="IPR036595">
    <property type="entry name" value="A-macroglobulin_rcpt-bd_sf"/>
</dbReference>
<dbReference type="EMBL" id="JASDAP010000007">
    <property type="protein sequence ID" value="KAK1900008.1"/>
    <property type="molecule type" value="Genomic_DNA"/>
</dbReference>
<evidence type="ECO:0000313" key="14">
    <source>
        <dbReference type="Proteomes" id="UP001228049"/>
    </source>
</evidence>
<dbReference type="PROSITE" id="PS00477">
    <property type="entry name" value="ALPHA_2_MACROGLOBULIN"/>
    <property type="match status" value="1"/>
</dbReference>
<dbReference type="SMART" id="SM01419">
    <property type="entry name" value="Thiol-ester_cl"/>
    <property type="match status" value="1"/>
</dbReference>
<dbReference type="Pfam" id="PF07677">
    <property type="entry name" value="A2M_recep"/>
    <property type="match status" value="1"/>
</dbReference>
<keyword evidence="14" id="KW-1185">Reference proteome</keyword>